<evidence type="ECO:0000313" key="1">
    <source>
        <dbReference type="EMBL" id="MDR5896978.1"/>
    </source>
</evidence>
<keyword evidence="1" id="KW-0560">Oxidoreductase</keyword>
<protein>
    <submittedName>
        <fullName evidence="1">YqiA/YcfP family alpha/beta fold hydrolase</fullName>
    </submittedName>
</protein>
<dbReference type="InterPro" id="IPR008886">
    <property type="entry name" value="UPF0227/Esterase_YqiA"/>
</dbReference>
<name>A0ABU1GY61_9GAMM</name>
<evidence type="ECO:0000313" key="2">
    <source>
        <dbReference type="Proteomes" id="UP001269375"/>
    </source>
</evidence>
<dbReference type="RefSeq" id="WP_251593838.1">
    <property type="nucleotide sequence ID" value="NZ_JAMLJI010000003.1"/>
</dbReference>
<dbReference type="GO" id="GO:0016491">
    <property type="term" value="F:oxidoreductase activity"/>
    <property type="evidence" value="ECO:0007669"/>
    <property type="project" value="UniProtKB-KW"/>
</dbReference>
<comment type="caution">
    <text evidence="1">The sequence shown here is derived from an EMBL/GenBank/DDBJ whole genome shotgun (WGS) entry which is preliminary data.</text>
</comment>
<dbReference type="GO" id="GO:0016787">
    <property type="term" value="F:hydrolase activity"/>
    <property type="evidence" value="ECO:0007669"/>
    <property type="project" value="UniProtKB-KW"/>
</dbReference>
<dbReference type="InterPro" id="IPR029058">
    <property type="entry name" value="AB_hydrolase_fold"/>
</dbReference>
<keyword evidence="2" id="KW-1185">Reference proteome</keyword>
<dbReference type="PANTHER" id="PTHR35602">
    <property type="entry name" value="ESTERASE YQIA-RELATED"/>
    <property type="match status" value="1"/>
</dbReference>
<organism evidence="1 2">
    <name type="scientific">Larsenimonas suaedae</name>
    <dbReference type="NCBI Taxonomy" id="1851019"/>
    <lineage>
        <taxon>Bacteria</taxon>
        <taxon>Pseudomonadati</taxon>
        <taxon>Pseudomonadota</taxon>
        <taxon>Gammaproteobacteria</taxon>
        <taxon>Oceanospirillales</taxon>
        <taxon>Halomonadaceae</taxon>
        <taxon>Larsenimonas</taxon>
    </lineage>
</organism>
<dbReference type="EMBL" id="JARWAO010000007">
    <property type="protein sequence ID" value="MDR5896978.1"/>
    <property type="molecule type" value="Genomic_DNA"/>
</dbReference>
<dbReference type="PANTHER" id="PTHR35602:SF3">
    <property type="entry name" value="ESTERASE YQIA"/>
    <property type="match status" value="1"/>
</dbReference>
<dbReference type="Gene3D" id="3.40.50.1820">
    <property type="entry name" value="alpha/beta hydrolase"/>
    <property type="match status" value="1"/>
</dbReference>
<dbReference type="SUPFAM" id="SSF53474">
    <property type="entry name" value="alpha/beta-Hydrolases"/>
    <property type="match status" value="1"/>
</dbReference>
<reference evidence="1 2" key="1">
    <citation type="submission" date="2023-04" db="EMBL/GenBank/DDBJ databases">
        <title>A long-awaited taxogenomic arrangement of the family Halomonadaceae.</title>
        <authorList>
            <person name="De La Haba R."/>
            <person name="Chuvochina M."/>
            <person name="Wittouck S."/>
            <person name="Arahal D.R."/>
            <person name="Sanchez-Porro C."/>
            <person name="Hugenholtz P."/>
            <person name="Ventosa A."/>
        </authorList>
    </citation>
    <scope>NUCLEOTIDE SEQUENCE [LARGE SCALE GENOMIC DNA]</scope>
    <source>
        <strain evidence="1 2">DSM 22428</strain>
    </source>
</reference>
<accession>A0ABU1GY61</accession>
<gene>
    <name evidence="1" type="ORF">QC825_12950</name>
</gene>
<proteinExistence type="predicted"/>
<sequence>MHAVDNVLYLHGFNSHPTAHKCTLTRRACEQATPRPEFRAPYLVPDPDRAYSTAEAELKALNGRTLIVGSSLGGFLGLYLASRFDVAALALINPAVRPSRLARAWVGTEHENPYTGDICVVTERFEQALAAMELERPAAIERCLTLFGTADETLDYRDAEAFLNGARVLISEGDTHGLDRYAEFLPEVLAHGGLRVSQDAINQCLS</sequence>
<dbReference type="Proteomes" id="UP001269375">
    <property type="component" value="Unassembled WGS sequence"/>
</dbReference>
<keyword evidence="1" id="KW-0378">Hydrolase</keyword>
<dbReference type="Pfam" id="PF05728">
    <property type="entry name" value="UPF0227"/>
    <property type="match status" value="1"/>
</dbReference>